<comment type="subcellular location">
    <subcellularLocation>
        <location evidence="1">Cell outer membrane</location>
    </subcellularLocation>
</comment>
<feature type="non-terminal residue" evidence="4">
    <location>
        <position position="1"/>
    </location>
</feature>
<evidence type="ECO:0000313" key="4">
    <source>
        <dbReference type="EMBL" id="KAA6315479.1"/>
    </source>
</evidence>
<evidence type="ECO:0000256" key="3">
    <source>
        <dbReference type="ARBA" id="ARBA00023237"/>
    </source>
</evidence>
<gene>
    <name evidence="4" type="ORF">EZS27_034063</name>
</gene>
<dbReference type="AlphaFoldDB" id="A0A5J4Q332"/>
<organism evidence="4">
    <name type="scientific">termite gut metagenome</name>
    <dbReference type="NCBI Taxonomy" id="433724"/>
    <lineage>
        <taxon>unclassified sequences</taxon>
        <taxon>metagenomes</taxon>
        <taxon>organismal metagenomes</taxon>
    </lineage>
</organism>
<keyword evidence="3" id="KW-0998">Cell outer membrane</keyword>
<evidence type="ECO:0000256" key="2">
    <source>
        <dbReference type="ARBA" id="ARBA00023136"/>
    </source>
</evidence>
<dbReference type="EMBL" id="SNRY01005237">
    <property type="protein sequence ID" value="KAA6315479.1"/>
    <property type="molecule type" value="Genomic_DNA"/>
</dbReference>
<proteinExistence type="predicted"/>
<dbReference type="GO" id="GO:0009279">
    <property type="term" value="C:cell outer membrane"/>
    <property type="evidence" value="ECO:0007669"/>
    <property type="project" value="UniProtKB-SubCell"/>
</dbReference>
<dbReference type="InterPro" id="IPR036942">
    <property type="entry name" value="Beta-barrel_TonB_sf"/>
</dbReference>
<reference evidence="4" key="1">
    <citation type="submission" date="2019-03" db="EMBL/GenBank/DDBJ databases">
        <title>Single cell metagenomics reveals metabolic interactions within the superorganism composed of flagellate Streblomastix strix and complex community of Bacteroidetes bacteria on its surface.</title>
        <authorList>
            <person name="Treitli S.C."/>
            <person name="Kolisko M."/>
            <person name="Husnik F."/>
            <person name="Keeling P."/>
            <person name="Hampl V."/>
        </authorList>
    </citation>
    <scope>NUCLEOTIDE SEQUENCE</scope>
    <source>
        <strain evidence="4">STM</strain>
    </source>
</reference>
<dbReference type="SUPFAM" id="SSF56935">
    <property type="entry name" value="Porins"/>
    <property type="match status" value="1"/>
</dbReference>
<sequence>KKISIYLHNQYSLAQNCVADYEPATLAYDLFNTGLALELELNKQKLLFNVTVNNLFNEVYYDHLSRYKTNGIYNMGRKFNFRLNIPLQWDRLLSNLNSF</sequence>
<protein>
    <submittedName>
        <fullName evidence="4">Uncharacterized protein</fullName>
    </submittedName>
</protein>
<comment type="caution">
    <text evidence="4">The sequence shown here is derived from an EMBL/GenBank/DDBJ whole genome shotgun (WGS) entry which is preliminary data.</text>
</comment>
<dbReference type="Gene3D" id="2.40.170.20">
    <property type="entry name" value="TonB-dependent receptor, beta-barrel domain"/>
    <property type="match status" value="1"/>
</dbReference>
<accession>A0A5J4Q332</accession>
<keyword evidence="2" id="KW-0472">Membrane</keyword>
<name>A0A5J4Q332_9ZZZZ</name>
<evidence type="ECO:0000256" key="1">
    <source>
        <dbReference type="ARBA" id="ARBA00004442"/>
    </source>
</evidence>